<protein>
    <submittedName>
        <fullName evidence="2">Uncharacterized protein</fullName>
    </submittedName>
</protein>
<feature type="compositionally biased region" description="Polar residues" evidence="1">
    <location>
        <begin position="33"/>
        <end position="64"/>
    </location>
</feature>
<organism evidence="2 3">
    <name type="scientific">Epicoccum nigrum</name>
    <name type="common">Soil fungus</name>
    <name type="synonym">Epicoccum purpurascens</name>
    <dbReference type="NCBI Taxonomy" id="105696"/>
    <lineage>
        <taxon>Eukaryota</taxon>
        <taxon>Fungi</taxon>
        <taxon>Dikarya</taxon>
        <taxon>Ascomycota</taxon>
        <taxon>Pezizomycotina</taxon>
        <taxon>Dothideomycetes</taxon>
        <taxon>Pleosporomycetidae</taxon>
        <taxon>Pleosporales</taxon>
        <taxon>Pleosporineae</taxon>
        <taxon>Didymellaceae</taxon>
        <taxon>Epicoccum</taxon>
    </lineage>
</organism>
<gene>
    <name evidence="2" type="ORF">B5807_09847</name>
</gene>
<keyword evidence="3" id="KW-1185">Reference proteome</keyword>
<feature type="compositionally biased region" description="Basic and acidic residues" evidence="1">
    <location>
        <begin position="155"/>
        <end position="166"/>
    </location>
</feature>
<reference evidence="2 3" key="1">
    <citation type="journal article" date="2017" name="Genome Announc.">
        <title>Genome sequence of the saprophytic ascomycete Epicoccum nigrum ICMP 19927 strain isolated from New Zealand.</title>
        <authorList>
            <person name="Fokin M."/>
            <person name="Fleetwood D."/>
            <person name="Weir B.S."/>
            <person name="Villas-Boas S.G."/>
        </authorList>
    </citation>
    <scope>NUCLEOTIDE SEQUENCE [LARGE SCALE GENOMIC DNA]</scope>
    <source>
        <strain evidence="2 3">ICMP 19927</strain>
    </source>
</reference>
<evidence type="ECO:0000313" key="3">
    <source>
        <dbReference type="Proteomes" id="UP000193240"/>
    </source>
</evidence>
<dbReference type="Proteomes" id="UP000193240">
    <property type="component" value="Unassembled WGS sequence"/>
</dbReference>
<accession>A0A1Y2LVI6</accession>
<feature type="compositionally biased region" description="Polar residues" evidence="1">
    <location>
        <begin position="141"/>
        <end position="151"/>
    </location>
</feature>
<evidence type="ECO:0000256" key="1">
    <source>
        <dbReference type="SAM" id="MobiDB-lite"/>
    </source>
</evidence>
<proteinExistence type="predicted"/>
<name>A0A1Y2LVI6_EPING</name>
<sequence>MMAMSRLCTNKRGYRNDACIPSSLGFTAINRSSPFLSSPCQPPNVVQQNESEASHPSRSRNPTVASYLGLGSPAEPPFLSNHARARPTRKRRGTRSDKIKKAYKNDTKAGSDTSLSKDSHVDTNPNPINTKEEKYGRGLLTTPTPTVQSSVAAPLRERREISPREDPENESTLKPPYTQVTVAASEEVDDDEFGQLYFDFEPQDPAANVSPSQCQSTMATNAPKVQSEEEDFGDDFMDEDLLDLATEPVTLSSQDAANGDESRKPIVRSPFPTGVRDRSPIIGLTSNKLLRTCFRVGEAINQSCQAAKTGKNILIELYARILSSERDHLQQRFTFHDLFHAKPPYIQATYAAAIWKGVELYEYDSSRLLQAGSMCRCMGTMKRNGKDWVMTVLNIWEATWEDVQWVEGIINS</sequence>
<dbReference type="EMBL" id="KZ107849">
    <property type="protein sequence ID" value="OSS47217.1"/>
    <property type="molecule type" value="Genomic_DNA"/>
</dbReference>
<feature type="region of interest" description="Disordered" evidence="1">
    <location>
        <begin position="252"/>
        <end position="272"/>
    </location>
</feature>
<dbReference type="InParanoid" id="A0A1Y2LVI6"/>
<feature type="region of interest" description="Disordered" evidence="1">
    <location>
        <begin position="33"/>
        <end position="177"/>
    </location>
</feature>
<feature type="compositionally biased region" description="Basic residues" evidence="1">
    <location>
        <begin position="83"/>
        <end position="93"/>
    </location>
</feature>
<feature type="compositionally biased region" description="Basic and acidic residues" evidence="1">
    <location>
        <begin position="94"/>
        <end position="121"/>
    </location>
</feature>
<dbReference type="AlphaFoldDB" id="A0A1Y2LVI6"/>
<evidence type="ECO:0000313" key="2">
    <source>
        <dbReference type="EMBL" id="OSS47217.1"/>
    </source>
</evidence>